<dbReference type="Pfam" id="PF15963">
    <property type="entry name" value="Myb_DNA-bind_7"/>
    <property type="match status" value="1"/>
</dbReference>
<gene>
    <name evidence="3" type="ORF">TPC1_12038</name>
</gene>
<protein>
    <submittedName>
        <fullName evidence="3">Myb-like DNA-binding domain-containing protein</fullName>
    </submittedName>
</protein>
<accession>A0A146KE24</accession>
<evidence type="ECO:0000313" key="3">
    <source>
        <dbReference type="EMBL" id="JAP95080.1"/>
    </source>
</evidence>
<sequence length="198" mass="23397">MKWTNEEKERLIESVKAHTVGNRIQWSLVQNEVGKSANQCKSMYIIQLNLKQFSSNQKWSYDQTLQLFALVYNYGTQWQFLQKNYFPSRTAGQLKQKYLHAGKQTKAQMQLVRQLMENDVVDCKAEMEQILENLVVQQKTRNKVDEQIKQIEQGQSALIPDLDVAQFLIKQRKVEEQKCEYRYTLDDCVEKIKRLLGQ</sequence>
<keyword evidence="3" id="KW-0238">DNA-binding</keyword>
<dbReference type="InterPro" id="IPR009057">
    <property type="entry name" value="Homeodomain-like_sf"/>
</dbReference>
<dbReference type="Pfam" id="PF00249">
    <property type="entry name" value="Myb_DNA-binding"/>
    <property type="match status" value="1"/>
</dbReference>
<evidence type="ECO:0000259" key="2">
    <source>
        <dbReference type="PROSITE" id="PS51294"/>
    </source>
</evidence>
<dbReference type="Gene3D" id="1.10.10.60">
    <property type="entry name" value="Homeodomain-like"/>
    <property type="match status" value="2"/>
</dbReference>
<reference evidence="3" key="1">
    <citation type="submission" date="2015-07" db="EMBL/GenBank/DDBJ databases">
        <title>Adaptation to a free-living lifestyle via gene acquisitions in the diplomonad Trepomonas sp. PC1.</title>
        <authorList>
            <person name="Xu F."/>
            <person name="Jerlstrom-Hultqvist J."/>
            <person name="Kolisko M."/>
            <person name="Simpson A.G.B."/>
            <person name="Roger A.J."/>
            <person name="Svard S.G."/>
            <person name="Andersson J.O."/>
        </authorList>
    </citation>
    <scope>NUCLEOTIDE SEQUENCE</scope>
    <source>
        <strain evidence="3">PC1</strain>
    </source>
</reference>
<dbReference type="AlphaFoldDB" id="A0A146KE24"/>
<dbReference type="GO" id="GO:0003677">
    <property type="term" value="F:DNA binding"/>
    <property type="evidence" value="ECO:0007669"/>
    <property type="project" value="UniProtKB-KW"/>
</dbReference>
<dbReference type="PROSITE" id="PS50090">
    <property type="entry name" value="MYB_LIKE"/>
    <property type="match status" value="1"/>
</dbReference>
<dbReference type="InterPro" id="IPR039467">
    <property type="entry name" value="TFIIIB_B''_Myb"/>
</dbReference>
<dbReference type="SUPFAM" id="SSF46689">
    <property type="entry name" value="Homeodomain-like"/>
    <property type="match status" value="2"/>
</dbReference>
<evidence type="ECO:0000259" key="1">
    <source>
        <dbReference type="PROSITE" id="PS50090"/>
    </source>
</evidence>
<name>A0A146KE24_9EUKA</name>
<proteinExistence type="predicted"/>
<dbReference type="InterPro" id="IPR017930">
    <property type="entry name" value="Myb_dom"/>
</dbReference>
<dbReference type="SMART" id="SM00717">
    <property type="entry name" value="SANT"/>
    <property type="match status" value="2"/>
</dbReference>
<dbReference type="EMBL" id="GDID01001526">
    <property type="protein sequence ID" value="JAP95080.1"/>
    <property type="molecule type" value="Transcribed_RNA"/>
</dbReference>
<feature type="domain" description="HTH myb-type" evidence="2">
    <location>
        <begin position="1"/>
        <end position="52"/>
    </location>
</feature>
<organism evidence="3">
    <name type="scientific">Trepomonas sp. PC1</name>
    <dbReference type="NCBI Taxonomy" id="1076344"/>
    <lineage>
        <taxon>Eukaryota</taxon>
        <taxon>Metamonada</taxon>
        <taxon>Diplomonadida</taxon>
        <taxon>Hexamitidae</taxon>
        <taxon>Hexamitinae</taxon>
        <taxon>Trepomonas</taxon>
    </lineage>
</organism>
<dbReference type="PROSITE" id="PS51294">
    <property type="entry name" value="HTH_MYB"/>
    <property type="match status" value="1"/>
</dbReference>
<feature type="domain" description="Myb-like" evidence="1">
    <location>
        <begin position="1"/>
        <end position="48"/>
    </location>
</feature>
<dbReference type="CDD" id="cd00167">
    <property type="entry name" value="SANT"/>
    <property type="match status" value="1"/>
</dbReference>
<dbReference type="InterPro" id="IPR001005">
    <property type="entry name" value="SANT/Myb"/>
</dbReference>